<feature type="transmembrane region" description="Helical" evidence="1">
    <location>
        <begin position="211"/>
        <end position="232"/>
    </location>
</feature>
<feature type="transmembrane region" description="Helical" evidence="1">
    <location>
        <begin position="184"/>
        <end position="205"/>
    </location>
</feature>
<feature type="transmembrane region" description="Helical" evidence="1">
    <location>
        <begin position="49"/>
        <end position="68"/>
    </location>
</feature>
<dbReference type="Proteomes" id="UP000262073">
    <property type="component" value="Chromosome"/>
</dbReference>
<dbReference type="KEGG" id="salm:D0Y50_00120"/>
<sequence length="313" mass="35499">MTISLQSTTAARSQVWITPICYAAGALVLQFLLLAAFDVSVLLHQQFTAVVNITSILTVFSACFWAALRLMHRRANSAMLAYLLDENSLSHFAFYRKRARVRLRNQAVLSVTLAVACVLWLREAHAPNSLAQWYQLIITTTFWFFGWLYFIQGVSLPRFLRRHFLTRLPDSIEAIKRQQKVTGVVRYVLFTALAILLLLPVTGLAGAEHEWIGMAVSISLGLMVLFALNVLWGAAQKARAFQLQAIERIDKKLYFLGRQSKYRKDALEHAITRLQNEKVLIASFQANPVSSRLIALLLIWCTVLPLLWLLSSH</sequence>
<name>A0A346NHA3_9ALTE</name>
<dbReference type="EMBL" id="CP031769">
    <property type="protein sequence ID" value="AXR04910.1"/>
    <property type="molecule type" value="Genomic_DNA"/>
</dbReference>
<reference evidence="2 3" key="1">
    <citation type="submission" date="2018-08" db="EMBL/GenBank/DDBJ databases">
        <title>Salinimonas sediminis sp. nov., a piezophilic bacterium isolated from a deep-sea sediment sample from the New Britain Trench.</title>
        <authorList>
            <person name="Cao J."/>
        </authorList>
    </citation>
    <scope>NUCLEOTIDE SEQUENCE [LARGE SCALE GENOMIC DNA]</scope>
    <source>
        <strain evidence="2 3">N102</strain>
    </source>
</reference>
<feature type="transmembrane region" description="Helical" evidence="1">
    <location>
        <begin position="20"/>
        <end position="43"/>
    </location>
</feature>
<feature type="transmembrane region" description="Helical" evidence="1">
    <location>
        <begin position="293"/>
        <end position="311"/>
    </location>
</feature>
<evidence type="ECO:0000313" key="2">
    <source>
        <dbReference type="EMBL" id="AXR04910.1"/>
    </source>
</evidence>
<keyword evidence="1" id="KW-0812">Transmembrane</keyword>
<evidence type="ECO:0000313" key="3">
    <source>
        <dbReference type="Proteomes" id="UP000262073"/>
    </source>
</evidence>
<feature type="transmembrane region" description="Helical" evidence="1">
    <location>
        <begin position="133"/>
        <end position="151"/>
    </location>
</feature>
<proteinExistence type="predicted"/>
<gene>
    <name evidence="2" type="ORF">D0Y50_00120</name>
</gene>
<feature type="transmembrane region" description="Helical" evidence="1">
    <location>
        <begin position="103"/>
        <end position="121"/>
    </location>
</feature>
<accession>A0A346NHA3</accession>
<keyword evidence="1" id="KW-1133">Transmembrane helix</keyword>
<dbReference type="AlphaFoldDB" id="A0A346NHA3"/>
<dbReference type="OrthoDB" id="6336579at2"/>
<keyword evidence="3" id="KW-1185">Reference proteome</keyword>
<dbReference type="RefSeq" id="WP_117314874.1">
    <property type="nucleotide sequence ID" value="NZ_CP031769.1"/>
</dbReference>
<protein>
    <submittedName>
        <fullName evidence="2">Uncharacterized protein</fullName>
    </submittedName>
</protein>
<evidence type="ECO:0000256" key="1">
    <source>
        <dbReference type="SAM" id="Phobius"/>
    </source>
</evidence>
<organism evidence="2 3">
    <name type="scientific">Salinimonas sediminis</name>
    <dbReference type="NCBI Taxonomy" id="2303538"/>
    <lineage>
        <taxon>Bacteria</taxon>
        <taxon>Pseudomonadati</taxon>
        <taxon>Pseudomonadota</taxon>
        <taxon>Gammaproteobacteria</taxon>
        <taxon>Alteromonadales</taxon>
        <taxon>Alteromonadaceae</taxon>
        <taxon>Alteromonas/Salinimonas group</taxon>
        <taxon>Salinimonas</taxon>
    </lineage>
</organism>
<keyword evidence="1" id="KW-0472">Membrane</keyword>